<sequence>MLMVKYTIYELSARAVMSYAGEENRIYTFRLNRTATEHCKVTGAKHEQDDCAMFFQLMCQIHGDRYRLPTDAHITDFTDVIFYMDFSGIFDRRGTNQTQKTRREKARDMFRPEGVTLDFGSGPHRYVSFERSASMSRSSRLSFIRADLYEPMRRRIMLDMTMERCQLSKLYAYNGLLFSGGTRVDSIHIDKPHRVIVIDNPTKIMERVPVITVREGNEPGKYHRVETLEDVKVTCFDGVGLISKEYAETVDKACCGRHSHTSFQIRMPYIKGMLHQVDFKDFLRRSGTQIIQDIWGVNHAVKDVDIILTRSQFKAYDWLRENGMTWKDYWKTFRKYRHALYITNVSKEEPGKLIELNYQFLSTVSIQPEEFRPADLPDGWSFSPEEDERKWLTKATERAYYDFCANETFRREYFLKGVDQPRRSRAHMLARVLRKNPLFIHEPIYADALDAQAKKILKGYAVGHLLVPGDNRFLSGDLLELLRQLMVPRVFQMPSERAFCDAVNADMFAEDSFYAPGAVYECDESCTLLRNPHIARNEELQLSVYPTDDELRAHYLGHLTDVVMVSADTLSAERLGGADYDGDLIKTIADPILNRCVKRNYEYDAYQKLSNNTNLPLLKIPSLSAPQSNAGDWRARFCTVENTFAARIGQICNAAMDRSVIAYSESAAPEERKKYRREIETLAILSGLEIDASKSGIRPDLDAYIGGKRVKRSAFLQYKYLAEQFEETRRAWYEPSHKEKLDAFFEKTDWSKVDSHIERLPYLARQLEQNTPRIKAKPAKDSELFRFAQERGWKNQLDKQVLSSVSELLKDYEHCLSRIRACRIPVKDKQRKIDIDRILYARGQEELYDSDELYAIFQQLPPEHIAVLREAISACQWYFMTPDEREAFLIEHLPEAVDYYDLMTDFRHSGFRILGDLVCDVDDENRGRERKKLIRKEDSPYFTAMMEAYMKNPFSGDERAVVSKVCRKYLDRLVRPGIAVRYVVALGKRKLLWDLLPDHIEENILEVPYAE</sequence>
<evidence type="ECO:0000259" key="1">
    <source>
        <dbReference type="Pfam" id="PF05183"/>
    </source>
</evidence>
<dbReference type="Proteomes" id="UP001200313">
    <property type="component" value="Unassembled WGS sequence"/>
</dbReference>
<dbReference type="Pfam" id="PF05183">
    <property type="entry name" value="RdRP"/>
    <property type="match status" value="2"/>
</dbReference>
<evidence type="ECO:0000313" key="2">
    <source>
        <dbReference type="EMBL" id="MCG4527850.1"/>
    </source>
</evidence>
<dbReference type="EMBL" id="JAKNJB010000022">
    <property type="protein sequence ID" value="MCG4527850.1"/>
    <property type="molecule type" value="Genomic_DNA"/>
</dbReference>
<name>A0ABS9MAM3_9FIRM</name>
<proteinExistence type="predicted"/>
<dbReference type="RefSeq" id="WP_238074420.1">
    <property type="nucleotide sequence ID" value="NZ_JAKNJB010000022.1"/>
</dbReference>
<reference evidence="2 3" key="1">
    <citation type="submission" date="2022-01" db="EMBL/GenBank/DDBJ databases">
        <title>Collection of gut derived symbiotic bacterial strains cultured from healthy donors.</title>
        <authorList>
            <person name="Lin H."/>
            <person name="Kohout C."/>
            <person name="Waligurski E."/>
            <person name="Pamer E.G."/>
        </authorList>
    </citation>
    <scope>NUCLEOTIDE SEQUENCE [LARGE SCALE GENOMIC DNA]</scope>
    <source>
        <strain evidence="2 3">DFI.3.7</strain>
    </source>
</reference>
<keyword evidence="3" id="KW-1185">Reference proteome</keyword>
<gene>
    <name evidence="2" type="ORF">L0P79_12370</name>
</gene>
<dbReference type="InterPro" id="IPR057596">
    <property type="entry name" value="RDRP_core"/>
</dbReference>
<feature type="domain" description="RDRP core" evidence="1">
    <location>
        <begin position="124"/>
        <end position="315"/>
    </location>
</feature>
<feature type="domain" description="RDRP core" evidence="1">
    <location>
        <begin position="555"/>
        <end position="709"/>
    </location>
</feature>
<protein>
    <submittedName>
        <fullName evidence="2">RNA dependent RNA polymerase</fullName>
    </submittedName>
</protein>
<evidence type="ECO:0000313" key="3">
    <source>
        <dbReference type="Proteomes" id="UP001200313"/>
    </source>
</evidence>
<organism evidence="2 3">
    <name type="scientific">Intestinimonas massiliensis</name>
    <name type="common">ex Afouda et al. 2020</name>
    <dbReference type="NCBI Taxonomy" id="1673721"/>
    <lineage>
        <taxon>Bacteria</taxon>
        <taxon>Bacillati</taxon>
        <taxon>Bacillota</taxon>
        <taxon>Clostridia</taxon>
        <taxon>Eubacteriales</taxon>
        <taxon>Intestinimonas</taxon>
    </lineage>
</organism>
<accession>A0ABS9MAM3</accession>
<comment type="caution">
    <text evidence="2">The sequence shown here is derived from an EMBL/GenBank/DDBJ whole genome shotgun (WGS) entry which is preliminary data.</text>
</comment>